<keyword evidence="3" id="KW-1185">Reference proteome</keyword>
<proteinExistence type="predicted"/>
<dbReference type="EMBL" id="BAABIA010000001">
    <property type="protein sequence ID" value="GAA5133380.1"/>
    <property type="molecule type" value="Genomic_DNA"/>
</dbReference>
<feature type="compositionally biased region" description="Basic and acidic residues" evidence="1">
    <location>
        <begin position="8"/>
        <end position="20"/>
    </location>
</feature>
<feature type="region of interest" description="Disordered" evidence="1">
    <location>
        <begin position="1"/>
        <end position="21"/>
    </location>
</feature>
<reference evidence="3" key="1">
    <citation type="journal article" date="2019" name="Int. J. Syst. Evol. Microbiol.">
        <title>The Global Catalogue of Microorganisms (GCM) 10K type strain sequencing project: providing services to taxonomists for standard genome sequencing and annotation.</title>
        <authorList>
            <consortium name="The Broad Institute Genomics Platform"/>
            <consortium name="The Broad Institute Genome Sequencing Center for Infectious Disease"/>
            <person name="Wu L."/>
            <person name="Ma J."/>
        </authorList>
    </citation>
    <scope>NUCLEOTIDE SEQUENCE [LARGE SCALE GENOMIC DNA]</scope>
    <source>
        <strain evidence="3">JCM 18053</strain>
    </source>
</reference>
<comment type="caution">
    <text evidence="2">The sequence shown here is derived from an EMBL/GenBank/DDBJ whole genome shotgun (WGS) entry which is preliminary data.</text>
</comment>
<sequence length="86" mass="9827">MCMKKRSPKDDSEPHEEIETTRTNIVMETPLVSAAQEITGIKTKAGVVHYALKEVVRRSKMKELLSLHGKVTWSGDLNETRKTREF</sequence>
<organism evidence="2 3">
    <name type="scientific">Prosthecobacter algae</name>
    <dbReference type="NCBI Taxonomy" id="1144682"/>
    <lineage>
        <taxon>Bacteria</taxon>
        <taxon>Pseudomonadati</taxon>
        <taxon>Verrucomicrobiota</taxon>
        <taxon>Verrucomicrobiia</taxon>
        <taxon>Verrucomicrobiales</taxon>
        <taxon>Verrucomicrobiaceae</taxon>
        <taxon>Prosthecobacter</taxon>
    </lineage>
</organism>
<dbReference type="Pfam" id="PF09957">
    <property type="entry name" value="VapB_antitoxin"/>
    <property type="match status" value="1"/>
</dbReference>
<dbReference type="Proteomes" id="UP001499852">
    <property type="component" value="Unassembled WGS sequence"/>
</dbReference>
<gene>
    <name evidence="2" type="ORF">GCM10023213_03070</name>
</gene>
<protein>
    <recommendedName>
        <fullName evidence="4">VapB protein of antitoxin of type II toxin-antitoxin system</fullName>
    </recommendedName>
</protein>
<name>A0ABP9NT02_9BACT</name>
<evidence type="ECO:0008006" key="4">
    <source>
        <dbReference type="Google" id="ProtNLM"/>
    </source>
</evidence>
<evidence type="ECO:0000256" key="1">
    <source>
        <dbReference type="SAM" id="MobiDB-lite"/>
    </source>
</evidence>
<dbReference type="InterPro" id="IPR019239">
    <property type="entry name" value="VapB_antitoxin"/>
</dbReference>
<evidence type="ECO:0000313" key="2">
    <source>
        <dbReference type="EMBL" id="GAA5133380.1"/>
    </source>
</evidence>
<evidence type="ECO:0000313" key="3">
    <source>
        <dbReference type="Proteomes" id="UP001499852"/>
    </source>
</evidence>
<accession>A0ABP9NT02</accession>